<evidence type="ECO:0000313" key="1">
    <source>
        <dbReference type="EMBL" id="VEL16911.1"/>
    </source>
</evidence>
<dbReference type="EMBL" id="CAAALY010030357">
    <property type="protein sequence ID" value="VEL16911.1"/>
    <property type="molecule type" value="Genomic_DNA"/>
</dbReference>
<accession>A0A448WPH6</accession>
<proteinExistence type="predicted"/>
<reference evidence="1" key="1">
    <citation type="submission" date="2018-11" db="EMBL/GenBank/DDBJ databases">
        <authorList>
            <consortium name="Pathogen Informatics"/>
        </authorList>
    </citation>
    <scope>NUCLEOTIDE SEQUENCE</scope>
</reference>
<gene>
    <name evidence="1" type="ORF">PXEA_LOCUS10351</name>
</gene>
<name>A0A448WPH6_9PLAT</name>
<dbReference type="AlphaFoldDB" id="A0A448WPH6"/>
<sequence length="77" mass="8882">MATVEWPTSANSWMACRYWRTEYTQSVDNPNGVVAKGGVDRRELFSRECRKAGWNGLIWQLVFLRLCTSKRPSEVNA</sequence>
<dbReference type="Proteomes" id="UP000784294">
    <property type="component" value="Unassembled WGS sequence"/>
</dbReference>
<keyword evidence="2" id="KW-1185">Reference proteome</keyword>
<protein>
    <submittedName>
        <fullName evidence="1">Uncharacterized protein</fullName>
    </submittedName>
</protein>
<organism evidence="1 2">
    <name type="scientific">Protopolystoma xenopodis</name>
    <dbReference type="NCBI Taxonomy" id="117903"/>
    <lineage>
        <taxon>Eukaryota</taxon>
        <taxon>Metazoa</taxon>
        <taxon>Spiralia</taxon>
        <taxon>Lophotrochozoa</taxon>
        <taxon>Platyhelminthes</taxon>
        <taxon>Monogenea</taxon>
        <taxon>Polyopisthocotylea</taxon>
        <taxon>Polystomatidea</taxon>
        <taxon>Polystomatidae</taxon>
        <taxon>Protopolystoma</taxon>
    </lineage>
</organism>
<comment type="caution">
    <text evidence="1">The sequence shown here is derived from an EMBL/GenBank/DDBJ whole genome shotgun (WGS) entry which is preliminary data.</text>
</comment>
<evidence type="ECO:0000313" key="2">
    <source>
        <dbReference type="Proteomes" id="UP000784294"/>
    </source>
</evidence>